<dbReference type="Proteomes" id="UP001157126">
    <property type="component" value="Unassembled WGS sequence"/>
</dbReference>
<evidence type="ECO:0000256" key="7">
    <source>
        <dbReference type="SAM" id="Phobius"/>
    </source>
</evidence>
<feature type="compositionally biased region" description="Low complexity" evidence="6">
    <location>
        <begin position="299"/>
        <end position="311"/>
    </location>
</feature>
<dbReference type="PROSITE" id="PS51318">
    <property type="entry name" value="TAT"/>
    <property type="match status" value="1"/>
</dbReference>
<accession>A0ABQ6ITJ1</accession>
<organism evidence="9 10">
    <name type="scientific">Mobilicoccus caccae</name>
    <dbReference type="NCBI Taxonomy" id="1859295"/>
    <lineage>
        <taxon>Bacteria</taxon>
        <taxon>Bacillati</taxon>
        <taxon>Actinomycetota</taxon>
        <taxon>Actinomycetes</taxon>
        <taxon>Micrococcales</taxon>
        <taxon>Dermatophilaceae</taxon>
        <taxon>Mobilicoccus</taxon>
    </lineage>
</organism>
<feature type="transmembrane region" description="Helical" evidence="7">
    <location>
        <begin position="21"/>
        <end position="43"/>
    </location>
</feature>
<protein>
    <recommendedName>
        <fullName evidence="8">Cell division protein FtsQ/DivIB C-terminal domain-containing protein</fullName>
    </recommendedName>
</protein>
<evidence type="ECO:0000256" key="5">
    <source>
        <dbReference type="ARBA" id="ARBA00023306"/>
    </source>
</evidence>
<evidence type="ECO:0000256" key="3">
    <source>
        <dbReference type="ARBA" id="ARBA00022692"/>
    </source>
</evidence>
<evidence type="ECO:0000256" key="4">
    <source>
        <dbReference type="ARBA" id="ARBA00022989"/>
    </source>
</evidence>
<sequence>MSSSTAPTRPTRRRLARLTAWVALAIVVAAGAVAALLWFAPFLRVEQVEYRTDPSRMGALQQAAPVTKGEPLVQVDTSRVRDAALSTRLFSAVTVSRAWPSTLVVEATPRVPVVAVTGPGVTGFHLVDADGVAFETVSSVPDGVQSATTADPKNPTMLRALASVVAGLTPDLRTSVEQVRMNAAGTITLTVDDVDVTWGDASDSRLKTAVVRDLVEREGVARIDVSAPMAPVTSADRDTAPTTPAGQAATRSPGSSPSAPSTRGTRTPRTGGGTGTPSAASTDEADSTAGTGAGESGTRRGTPTDTSSRTPGGSGTRTG</sequence>
<dbReference type="InterPro" id="IPR005548">
    <property type="entry name" value="Cell_div_FtsQ/DivIB_C"/>
</dbReference>
<gene>
    <name evidence="9" type="ORF">GCM10025883_20870</name>
</gene>
<keyword evidence="3 7" id="KW-0812">Transmembrane</keyword>
<evidence type="ECO:0000256" key="1">
    <source>
        <dbReference type="ARBA" id="ARBA00022475"/>
    </source>
</evidence>
<evidence type="ECO:0000256" key="6">
    <source>
        <dbReference type="SAM" id="MobiDB-lite"/>
    </source>
</evidence>
<feature type="compositionally biased region" description="Low complexity" evidence="6">
    <location>
        <begin position="276"/>
        <end position="290"/>
    </location>
</feature>
<feature type="region of interest" description="Disordered" evidence="6">
    <location>
        <begin position="228"/>
        <end position="319"/>
    </location>
</feature>
<keyword evidence="5" id="KW-0131">Cell cycle</keyword>
<dbReference type="PANTHER" id="PTHR37820">
    <property type="entry name" value="CELL DIVISION PROTEIN DIVIB"/>
    <property type="match status" value="1"/>
</dbReference>
<keyword evidence="4 7" id="KW-1133">Transmembrane helix</keyword>
<evidence type="ECO:0000313" key="9">
    <source>
        <dbReference type="EMBL" id="GMA40042.1"/>
    </source>
</evidence>
<keyword evidence="10" id="KW-1185">Reference proteome</keyword>
<dbReference type="Gene3D" id="3.10.20.310">
    <property type="entry name" value="membrane protein fhac"/>
    <property type="match status" value="1"/>
</dbReference>
<dbReference type="RefSeq" id="WP_284303808.1">
    <property type="nucleotide sequence ID" value="NZ_BSUO01000001.1"/>
</dbReference>
<dbReference type="Pfam" id="PF03799">
    <property type="entry name" value="FtsQ_DivIB_C"/>
    <property type="match status" value="1"/>
</dbReference>
<keyword evidence="1" id="KW-1003">Cell membrane</keyword>
<evidence type="ECO:0000313" key="10">
    <source>
        <dbReference type="Proteomes" id="UP001157126"/>
    </source>
</evidence>
<dbReference type="InterPro" id="IPR006311">
    <property type="entry name" value="TAT_signal"/>
</dbReference>
<evidence type="ECO:0000256" key="2">
    <source>
        <dbReference type="ARBA" id="ARBA00022618"/>
    </source>
</evidence>
<evidence type="ECO:0000259" key="8">
    <source>
        <dbReference type="Pfam" id="PF03799"/>
    </source>
</evidence>
<name>A0ABQ6ITJ1_9MICO</name>
<keyword evidence="2" id="KW-0132">Cell division</keyword>
<dbReference type="InterPro" id="IPR050487">
    <property type="entry name" value="FtsQ_DivIB"/>
</dbReference>
<comment type="caution">
    <text evidence="9">The sequence shown here is derived from an EMBL/GenBank/DDBJ whole genome shotgun (WGS) entry which is preliminary data.</text>
</comment>
<feature type="domain" description="Cell division protein FtsQ/DivIB C-terminal" evidence="8">
    <location>
        <begin position="123"/>
        <end position="225"/>
    </location>
</feature>
<keyword evidence="7" id="KW-0472">Membrane</keyword>
<dbReference type="EMBL" id="BSUO01000001">
    <property type="protein sequence ID" value="GMA40042.1"/>
    <property type="molecule type" value="Genomic_DNA"/>
</dbReference>
<feature type="compositionally biased region" description="Low complexity" evidence="6">
    <location>
        <begin position="240"/>
        <end position="269"/>
    </location>
</feature>
<proteinExistence type="predicted"/>
<dbReference type="PANTHER" id="PTHR37820:SF1">
    <property type="entry name" value="CELL DIVISION PROTEIN FTSQ"/>
    <property type="match status" value="1"/>
</dbReference>
<reference evidence="10" key="1">
    <citation type="journal article" date="2019" name="Int. J. Syst. Evol. Microbiol.">
        <title>The Global Catalogue of Microorganisms (GCM) 10K type strain sequencing project: providing services to taxonomists for standard genome sequencing and annotation.</title>
        <authorList>
            <consortium name="The Broad Institute Genomics Platform"/>
            <consortium name="The Broad Institute Genome Sequencing Center for Infectious Disease"/>
            <person name="Wu L."/>
            <person name="Ma J."/>
        </authorList>
    </citation>
    <scope>NUCLEOTIDE SEQUENCE [LARGE SCALE GENOMIC DNA]</scope>
    <source>
        <strain evidence="10">NBRC 113072</strain>
    </source>
</reference>